<reference evidence="2" key="1">
    <citation type="submission" date="2023-07" db="EMBL/GenBank/DDBJ databases">
        <title>draft genome sequence of fig (Ficus carica).</title>
        <authorList>
            <person name="Takahashi T."/>
            <person name="Nishimura K."/>
        </authorList>
    </citation>
    <scope>NUCLEOTIDE SEQUENCE</scope>
</reference>
<protein>
    <submittedName>
        <fullName evidence="2">Uncharacterized protein</fullName>
    </submittedName>
</protein>
<accession>A0AA88DIY3</accession>
<dbReference type="EMBL" id="BTGU01000026">
    <property type="protein sequence ID" value="GMN47814.1"/>
    <property type="molecule type" value="Genomic_DNA"/>
</dbReference>
<name>A0AA88DIY3_FICCA</name>
<proteinExistence type="predicted"/>
<evidence type="ECO:0000313" key="2">
    <source>
        <dbReference type="EMBL" id="GMN47814.1"/>
    </source>
</evidence>
<evidence type="ECO:0000313" key="3">
    <source>
        <dbReference type="Proteomes" id="UP001187192"/>
    </source>
</evidence>
<dbReference type="AlphaFoldDB" id="A0AA88DIY3"/>
<keyword evidence="3" id="KW-1185">Reference proteome</keyword>
<gene>
    <name evidence="2" type="ORF">TIFTF001_016995</name>
</gene>
<dbReference type="Proteomes" id="UP001187192">
    <property type="component" value="Unassembled WGS sequence"/>
</dbReference>
<organism evidence="2 3">
    <name type="scientific">Ficus carica</name>
    <name type="common">Common fig</name>
    <dbReference type="NCBI Taxonomy" id="3494"/>
    <lineage>
        <taxon>Eukaryota</taxon>
        <taxon>Viridiplantae</taxon>
        <taxon>Streptophyta</taxon>
        <taxon>Embryophyta</taxon>
        <taxon>Tracheophyta</taxon>
        <taxon>Spermatophyta</taxon>
        <taxon>Magnoliopsida</taxon>
        <taxon>eudicotyledons</taxon>
        <taxon>Gunneridae</taxon>
        <taxon>Pentapetalae</taxon>
        <taxon>rosids</taxon>
        <taxon>fabids</taxon>
        <taxon>Rosales</taxon>
        <taxon>Moraceae</taxon>
        <taxon>Ficeae</taxon>
        <taxon>Ficus</taxon>
    </lineage>
</organism>
<sequence length="65" mass="7050">MELVEMERSDGGGSVKKTKVGNEIPLCSIGALDPPRRPSLHAHRCRSNSNRPPGLPYLLGNNRGL</sequence>
<evidence type="ECO:0000256" key="1">
    <source>
        <dbReference type="SAM" id="MobiDB-lite"/>
    </source>
</evidence>
<comment type="caution">
    <text evidence="2">The sequence shown here is derived from an EMBL/GenBank/DDBJ whole genome shotgun (WGS) entry which is preliminary data.</text>
</comment>
<feature type="region of interest" description="Disordered" evidence="1">
    <location>
        <begin position="29"/>
        <end position="65"/>
    </location>
</feature>